<dbReference type="Pfam" id="PF02811">
    <property type="entry name" value="PHP"/>
    <property type="match status" value="1"/>
</dbReference>
<evidence type="ECO:0000256" key="5">
    <source>
        <dbReference type="ARBA" id="ARBA00022801"/>
    </source>
</evidence>
<name>A0ABV3P5J9_9ACTN</name>
<dbReference type="RefSeq" id="WP_367637721.1">
    <property type="nucleotide sequence ID" value="NZ_JBFNQN010000005.1"/>
</dbReference>
<comment type="catalytic activity">
    <reaction evidence="7 8">
        <text>L-histidinol phosphate + H2O = L-histidinol + phosphate</text>
        <dbReference type="Rhea" id="RHEA:14465"/>
        <dbReference type="ChEBI" id="CHEBI:15377"/>
        <dbReference type="ChEBI" id="CHEBI:43474"/>
        <dbReference type="ChEBI" id="CHEBI:57699"/>
        <dbReference type="ChEBI" id="CHEBI:57980"/>
        <dbReference type="EC" id="3.1.3.15"/>
    </reaction>
</comment>
<dbReference type="PANTHER" id="PTHR21039:SF0">
    <property type="entry name" value="HISTIDINOL-PHOSPHATASE"/>
    <property type="match status" value="1"/>
</dbReference>
<dbReference type="EMBL" id="JBFNQN010000005">
    <property type="protein sequence ID" value="MEW9264886.1"/>
    <property type="molecule type" value="Genomic_DNA"/>
</dbReference>
<keyword evidence="6 8" id="KW-0368">Histidine biosynthesis</keyword>
<dbReference type="InterPro" id="IPR004013">
    <property type="entry name" value="PHP_dom"/>
</dbReference>
<comment type="similarity">
    <text evidence="2 8">Belongs to the PHP hydrolase family. HisK subfamily.</text>
</comment>
<dbReference type="SUPFAM" id="SSF89550">
    <property type="entry name" value="PHP domain-like"/>
    <property type="match status" value="1"/>
</dbReference>
<evidence type="ECO:0000313" key="12">
    <source>
        <dbReference type="Proteomes" id="UP001555826"/>
    </source>
</evidence>
<comment type="pathway">
    <text evidence="1 8">Amino-acid biosynthesis; L-histidine biosynthesis; L-histidine from 5-phospho-alpha-D-ribose 1-diphosphate: step 8/9.</text>
</comment>
<dbReference type="Proteomes" id="UP001555826">
    <property type="component" value="Unassembled WGS sequence"/>
</dbReference>
<keyword evidence="5 8" id="KW-0378">Hydrolase</keyword>
<feature type="compositionally biased region" description="Low complexity" evidence="9">
    <location>
        <begin position="254"/>
        <end position="271"/>
    </location>
</feature>
<proteinExistence type="inferred from homology"/>
<keyword evidence="4 8" id="KW-0028">Amino-acid biosynthesis</keyword>
<comment type="caution">
    <text evidence="11">The sequence shown here is derived from an EMBL/GenBank/DDBJ whole genome shotgun (WGS) entry which is preliminary data.</text>
</comment>
<dbReference type="EC" id="3.1.3.15" evidence="3 8"/>
<dbReference type="Gene3D" id="3.20.20.140">
    <property type="entry name" value="Metal-dependent hydrolases"/>
    <property type="match status" value="1"/>
</dbReference>
<accession>A0ABV3P5J9</accession>
<evidence type="ECO:0000256" key="8">
    <source>
        <dbReference type="RuleBase" id="RU366003"/>
    </source>
</evidence>
<evidence type="ECO:0000256" key="6">
    <source>
        <dbReference type="ARBA" id="ARBA00023102"/>
    </source>
</evidence>
<evidence type="ECO:0000256" key="3">
    <source>
        <dbReference type="ARBA" id="ARBA00013085"/>
    </source>
</evidence>
<evidence type="ECO:0000256" key="4">
    <source>
        <dbReference type="ARBA" id="ARBA00022605"/>
    </source>
</evidence>
<evidence type="ECO:0000256" key="2">
    <source>
        <dbReference type="ARBA" id="ARBA00009152"/>
    </source>
</evidence>
<evidence type="ECO:0000256" key="9">
    <source>
        <dbReference type="SAM" id="MobiDB-lite"/>
    </source>
</evidence>
<dbReference type="InterPro" id="IPR010140">
    <property type="entry name" value="Histidinol_P_phosphatase_HisJ"/>
</dbReference>
<evidence type="ECO:0000313" key="11">
    <source>
        <dbReference type="EMBL" id="MEW9264886.1"/>
    </source>
</evidence>
<dbReference type="PANTHER" id="PTHR21039">
    <property type="entry name" value="HISTIDINOL PHOSPHATASE-RELATED"/>
    <property type="match status" value="1"/>
</dbReference>
<keyword evidence="12" id="KW-1185">Reference proteome</keyword>
<protein>
    <recommendedName>
        <fullName evidence="3 8">Histidinol-phosphatase</fullName>
        <shortName evidence="8">HolPase</shortName>
        <ecNumber evidence="3 8">3.1.3.15</ecNumber>
    </recommendedName>
</protein>
<feature type="region of interest" description="Disordered" evidence="9">
    <location>
        <begin position="243"/>
        <end position="298"/>
    </location>
</feature>
<feature type="domain" description="PHP" evidence="10">
    <location>
        <begin position="9"/>
        <end position="222"/>
    </location>
</feature>
<evidence type="ECO:0000256" key="7">
    <source>
        <dbReference type="ARBA" id="ARBA00049158"/>
    </source>
</evidence>
<organism evidence="11 12">
    <name type="scientific">Kineococcus endophyticus</name>
    <dbReference type="NCBI Taxonomy" id="1181883"/>
    <lineage>
        <taxon>Bacteria</taxon>
        <taxon>Bacillati</taxon>
        <taxon>Actinomycetota</taxon>
        <taxon>Actinomycetes</taxon>
        <taxon>Kineosporiales</taxon>
        <taxon>Kineosporiaceae</taxon>
        <taxon>Kineococcus</taxon>
    </lineage>
</organism>
<reference evidence="11 12" key="1">
    <citation type="submission" date="2024-07" db="EMBL/GenBank/DDBJ databases">
        <authorList>
            <person name="Thanompreechachai J."/>
            <person name="Duangmal K."/>
        </authorList>
    </citation>
    <scope>NUCLEOTIDE SEQUENCE [LARGE SCALE GENOMIC DNA]</scope>
    <source>
        <strain evidence="11 12">KCTC 19886</strain>
    </source>
</reference>
<sequence>MNPLPADDHVHSRFSYDAFDGDMEGTCRRAVELGLPAVSFTEHVDLEPWSLPPGGWDRPEGVRATLDAHGRFLAAPLEVEAYVAEVERCRHLFGELTIRLGIELDAGHRRPDEVADLLRRQGFERIVGSIHALPDLAAPGEFCEVDPAYAQRSALDVVLSYWAEVRDMVAADVPFHVLGHVDHPLRHWPADLPLPWDEFEEPLRHTLSALAASGRALEVNTSLPLDLRVVRWWREEGGRDLAFGSDAHSPGELAAGSARSPRPWRRWGSGRPPTPRSCGGRDPHQCAVRGTGWHPGQE</sequence>
<dbReference type="InterPro" id="IPR016195">
    <property type="entry name" value="Pol/histidinol_Pase-like"/>
</dbReference>
<gene>
    <name evidence="11" type="ORF">AB1207_09010</name>
</gene>
<evidence type="ECO:0000259" key="10">
    <source>
        <dbReference type="Pfam" id="PF02811"/>
    </source>
</evidence>
<evidence type="ECO:0000256" key="1">
    <source>
        <dbReference type="ARBA" id="ARBA00004970"/>
    </source>
</evidence>